<gene>
    <name evidence="12" type="ORF">RN001_008096</name>
</gene>
<dbReference type="SUPFAM" id="SSF90123">
    <property type="entry name" value="ABC transporter transmembrane region"/>
    <property type="match status" value="2"/>
</dbReference>
<feature type="domain" description="ABC transporter" evidence="10">
    <location>
        <begin position="422"/>
        <end position="645"/>
    </location>
</feature>
<feature type="transmembrane region" description="Helical" evidence="9">
    <location>
        <begin position="848"/>
        <end position="867"/>
    </location>
</feature>
<keyword evidence="8 9" id="KW-0472">Membrane</keyword>
<keyword evidence="5" id="KW-0547">Nucleotide-binding</keyword>
<dbReference type="Pfam" id="PF00005">
    <property type="entry name" value="ABC_tran"/>
    <property type="match status" value="2"/>
</dbReference>
<feature type="domain" description="ABC transporter" evidence="10">
    <location>
        <begin position="1025"/>
        <end position="1258"/>
    </location>
</feature>
<evidence type="ECO:0000256" key="6">
    <source>
        <dbReference type="ARBA" id="ARBA00022840"/>
    </source>
</evidence>
<dbReference type="FunFam" id="1.20.1560.10:FF:000026">
    <property type="entry name" value="Multidrug resistance-associated protein lethal(2)03659"/>
    <property type="match status" value="1"/>
</dbReference>
<evidence type="ECO:0000256" key="4">
    <source>
        <dbReference type="ARBA" id="ARBA00022737"/>
    </source>
</evidence>
<accession>A0AAN7Q4V4</accession>
<keyword evidence="2" id="KW-0813">Transport</keyword>
<dbReference type="FunFam" id="1.20.1560.10:FF:000014">
    <property type="entry name" value="Multidrug resistance-associated protein member 4"/>
    <property type="match status" value="1"/>
</dbReference>
<feature type="transmembrane region" description="Helical" evidence="9">
    <location>
        <begin position="128"/>
        <end position="151"/>
    </location>
</feature>
<dbReference type="PANTHER" id="PTHR24223:SF448">
    <property type="entry name" value="FI20146P1-RELATED"/>
    <property type="match status" value="1"/>
</dbReference>
<keyword evidence="4" id="KW-0677">Repeat</keyword>
<dbReference type="PROSITE" id="PS00211">
    <property type="entry name" value="ABC_TRANSPORTER_1"/>
    <property type="match status" value="2"/>
</dbReference>
<dbReference type="SUPFAM" id="SSF52540">
    <property type="entry name" value="P-loop containing nucleoside triphosphate hydrolases"/>
    <property type="match status" value="2"/>
</dbReference>
<dbReference type="PROSITE" id="PS50893">
    <property type="entry name" value="ABC_TRANSPORTER_2"/>
    <property type="match status" value="2"/>
</dbReference>
<evidence type="ECO:0000259" key="11">
    <source>
        <dbReference type="PROSITE" id="PS50929"/>
    </source>
</evidence>
<dbReference type="EMBL" id="JARPUR010000003">
    <property type="protein sequence ID" value="KAK4879950.1"/>
    <property type="molecule type" value="Genomic_DNA"/>
</dbReference>
<dbReference type="AlphaFoldDB" id="A0AAN7Q4V4"/>
<dbReference type="InterPro" id="IPR036640">
    <property type="entry name" value="ABC1_TM_sf"/>
</dbReference>
<dbReference type="Proteomes" id="UP001353858">
    <property type="component" value="Unassembled WGS sequence"/>
</dbReference>
<comment type="caution">
    <text evidence="12">The sequence shown here is derived from an EMBL/GenBank/DDBJ whole genome shotgun (WGS) entry which is preliminary data.</text>
</comment>
<feature type="transmembrane region" description="Helical" evidence="9">
    <location>
        <begin position="87"/>
        <end position="108"/>
    </location>
</feature>
<dbReference type="InterPro" id="IPR050173">
    <property type="entry name" value="ABC_transporter_C-like"/>
</dbReference>
<evidence type="ECO:0000256" key="9">
    <source>
        <dbReference type="SAM" id="Phobius"/>
    </source>
</evidence>
<dbReference type="Gene3D" id="1.20.1560.10">
    <property type="entry name" value="ABC transporter type 1, transmembrane domain"/>
    <property type="match status" value="2"/>
</dbReference>
<evidence type="ECO:0000256" key="2">
    <source>
        <dbReference type="ARBA" id="ARBA00022448"/>
    </source>
</evidence>
<name>A0AAN7Q4V4_9COLE</name>
<dbReference type="FunFam" id="3.40.50.300:FF:000973">
    <property type="entry name" value="Multidrug resistance-associated protein 4"/>
    <property type="match status" value="1"/>
</dbReference>
<feature type="transmembrane region" description="Helical" evidence="9">
    <location>
        <begin position="750"/>
        <end position="773"/>
    </location>
</feature>
<evidence type="ECO:0000256" key="7">
    <source>
        <dbReference type="ARBA" id="ARBA00022989"/>
    </source>
</evidence>
<dbReference type="GO" id="GO:0140359">
    <property type="term" value="F:ABC-type transporter activity"/>
    <property type="evidence" value="ECO:0007669"/>
    <property type="project" value="InterPro"/>
</dbReference>
<evidence type="ECO:0000256" key="8">
    <source>
        <dbReference type="ARBA" id="ARBA00023136"/>
    </source>
</evidence>
<comment type="subcellular location">
    <subcellularLocation>
        <location evidence="1">Membrane</location>
        <topology evidence="1">Multi-pass membrane protein</topology>
    </subcellularLocation>
</comment>
<protein>
    <submittedName>
        <fullName evidence="12">Uncharacterized protein</fullName>
    </submittedName>
</protein>
<dbReference type="SMART" id="SM00382">
    <property type="entry name" value="AAA"/>
    <property type="match status" value="2"/>
</dbReference>
<feature type="transmembrane region" description="Helical" evidence="9">
    <location>
        <begin position="820"/>
        <end position="842"/>
    </location>
</feature>
<evidence type="ECO:0000256" key="1">
    <source>
        <dbReference type="ARBA" id="ARBA00004141"/>
    </source>
</evidence>
<dbReference type="InterPro" id="IPR017871">
    <property type="entry name" value="ABC_transporter-like_CS"/>
</dbReference>
<reference evidence="13" key="1">
    <citation type="submission" date="2023-01" db="EMBL/GenBank/DDBJ databases">
        <title>Key to firefly adult light organ development and bioluminescence: homeobox transcription factors regulate luciferase expression and transportation to peroxisome.</title>
        <authorList>
            <person name="Fu X."/>
        </authorList>
    </citation>
    <scope>NUCLEOTIDE SEQUENCE [LARGE SCALE GENOMIC DNA]</scope>
</reference>
<proteinExistence type="predicted"/>
<dbReference type="InterPro" id="IPR003439">
    <property type="entry name" value="ABC_transporter-like_ATP-bd"/>
</dbReference>
<dbReference type="InterPro" id="IPR003593">
    <property type="entry name" value="AAA+_ATPase"/>
</dbReference>
<dbReference type="InterPro" id="IPR011527">
    <property type="entry name" value="ABC1_TM_dom"/>
</dbReference>
<dbReference type="Gene3D" id="3.40.50.300">
    <property type="entry name" value="P-loop containing nucleotide triphosphate hydrolases"/>
    <property type="match status" value="2"/>
</dbReference>
<keyword evidence="3 9" id="KW-0812">Transmembrane</keyword>
<evidence type="ECO:0000313" key="12">
    <source>
        <dbReference type="EMBL" id="KAK4879950.1"/>
    </source>
</evidence>
<dbReference type="PANTHER" id="PTHR24223">
    <property type="entry name" value="ATP-BINDING CASSETTE SUB-FAMILY C"/>
    <property type="match status" value="1"/>
</dbReference>
<dbReference type="PROSITE" id="PS50929">
    <property type="entry name" value="ABC_TM1F"/>
    <property type="match status" value="2"/>
</dbReference>
<dbReference type="GO" id="GO:0016887">
    <property type="term" value="F:ATP hydrolysis activity"/>
    <property type="evidence" value="ECO:0007669"/>
    <property type="project" value="InterPro"/>
</dbReference>
<dbReference type="InterPro" id="IPR027417">
    <property type="entry name" value="P-loop_NTPase"/>
</dbReference>
<dbReference type="GO" id="GO:0016020">
    <property type="term" value="C:membrane"/>
    <property type="evidence" value="ECO:0007669"/>
    <property type="project" value="UniProtKB-SubCell"/>
</dbReference>
<dbReference type="CDD" id="cd03244">
    <property type="entry name" value="ABCC_MRP_domain2"/>
    <property type="match status" value="1"/>
</dbReference>
<evidence type="ECO:0000256" key="3">
    <source>
        <dbReference type="ARBA" id="ARBA00022692"/>
    </source>
</evidence>
<feature type="transmembrane region" description="Helical" evidence="9">
    <location>
        <begin position="694"/>
        <end position="715"/>
    </location>
</feature>
<evidence type="ECO:0000259" key="10">
    <source>
        <dbReference type="PROSITE" id="PS50893"/>
    </source>
</evidence>
<feature type="domain" description="ABC transmembrane type-1" evidence="11">
    <location>
        <begin position="89"/>
        <end position="348"/>
    </location>
</feature>
<dbReference type="Pfam" id="PF00664">
    <property type="entry name" value="ABC_membrane"/>
    <property type="match status" value="2"/>
</dbReference>
<feature type="domain" description="ABC transmembrane type-1" evidence="11">
    <location>
        <begin position="702"/>
        <end position="990"/>
    </location>
</feature>
<dbReference type="InterPro" id="IPR044726">
    <property type="entry name" value="ABCC_6TM_D2"/>
</dbReference>
<keyword evidence="7 9" id="KW-1133">Transmembrane helix</keyword>
<dbReference type="CDD" id="cd03250">
    <property type="entry name" value="ABCC_MRP_domain1"/>
    <property type="match status" value="1"/>
</dbReference>
<evidence type="ECO:0000313" key="13">
    <source>
        <dbReference type="Proteomes" id="UP001353858"/>
    </source>
</evidence>
<dbReference type="CDD" id="cd18580">
    <property type="entry name" value="ABC_6TM_ABCC_D2"/>
    <property type="match status" value="1"/>
</dbReference>
<feature type="transmembrane region" description="Helical" evidence="9">
    <location>
        <begin position="312"/>
        <end position="333"/>
    </location>
</feature>
<keyword evidence="6" id="KW-0067">ATP-binding</keyword>
<organism evidence="12 13">
    <name type="scientific">Aquatica leii</name>
    <dbReference type="NCBI Taxonomy" id="1421715"/>
    <lineage>
        <taxon>Eukaryota</taxon>
        <taxon>Metazoa</taxon>
        <taxon>Ecdysozoa</taxon>
        <taxon>Arthropoda</taxon>
        <taxon>Hexapoda</taxon>
        <taxon>Insecta</taxon>
        <taxon>Pterygota</taxon>
        <taxon>Neoptera</taxon>
        <taxon>Endopterygota</taxon>
        <taxon>Coleoptera</taxon>
        <taxon>Polyphaga</taxon>
        <taxon>Elateriformia</taxon>
        <taxon>Elateroidea</taxon>
        <taxon>Lampyridae</taxon>
        <taxon>Luciolinae</taxon>
        <taxon>Aquatica</taxon>
    </lineage>
</organism>
<feature type="transmembrane region" description="Helical" evidence="9">
    <location>
        <begin position="935"/>
        <end position="955"/>
    </location>
</feature>
<dbReference type="FunFam" id="3.40.50.300:FF:000163">
    <property type="entry name" value="Multidrug resistance-associated protein member 4"/>
    <property type="match status" value="1"/>
</dbReference>
<keyword evidence="13" id="KW-1185">Reference proteome</keyword>
<sequence>MKTKISNKYENPRKNANILSVITFMYILPTFIKGYKKHLEEDDITEHLEEHSSSTLGNRLEKAWEKELINKNPSLCKAILKTFGFELILLGIIYAINQLFIRMAQPLALYQLMKYYSEDKNLVSKNEALIYSGVIVGSNFLNVVFIHNYLLCLQQLGMKLRVACCSLIYRKTLRLNINKLDGANIGQTINLLSNDVNRCDRAPMHFHTLWVCPVQALMIILILYYILGLTSTIGIFIMILFVPCQMLLAKETSNLRFKTAVTTDKRIRAMNEIILGIQVIKVYAWEKYFIKIVNAIRRLEIRYVRATTFIKGLMISIQLFITKFSIFLTVLVYVLTGNHLKAEYVFVATAFYDILKQIMTKNFSSGITELAEVLVSFNRIRQFLLSDEIAEASQTKNLKISKENGNLPDEKSHSISTEKFAVKLEQASAKWNPTSLYNDLKNIEFLAEHGKRVAIIGSVGSGKSSLLNVILKEVPLSDGSLKVNGKLSYASQQPWLFGGSIKQNIIFDQPINLERYEKVVKACALDEDFSILPFGDRTLVGERGIALSGGQKARICLARAVYKIADIYVLDDPFSAVDPHVGKHMFEECILTFLKNKCVIIATHQLQYLHYVDSIFFIENGKMSFSGTYEQLRTSSVYFGSHLCEQKTDTSNSGFSVTPSKYVTKNKQTEPTQDREQRSTGSISSSIYFSYLKAGGFCCIPVFILFIFITVQFFHTAADYFLTLWVNYEEDITIQTNSTLLLNLDSDSFIYIYSTIVVLIIVTTLIGAFSFYISCMRASIKLHKNMLINVIYAPMKFFNENSTGRILNRFSKDMGTIDEVLPSIALDCLDVGLSIIGSTIIICFITPWMALASVVIFVIFYLIRMVYLRTSCNVKRLEGITRSPVFEHLSVTLSGLTSVRTFKSQNTFQKKFDDLQDIHSSVWYTYLVCSKAFSFWLDIICVIYISLVTFNFFIIDSDEYGGNVGLAITKALALSGRFQWGMRQWSDLENQMTSVERVIEYSQLEREKERNEIEPSKDWPKLGNITFESVSLRYATNEPYVLHNLCFDVKSNEKIGIVGRTGSGKSSMINAIFQLRNIEGKIFIDSIDISKIPLNILRSKICIIPQEPVLFDDTLRNNLDPFEEYSDIELWNALSEVELKVIIAELPLGLNTEVSNGGMYFSVGQKQLLCLARALVRKSKILFLDEATANVDQQTDDLIQHTIKKKFYDCTVLTIAHRLHTILDSDKVLVMDAGNIIEFDNPHTLLQDENSVFYSMVQQTGNGIINISSKLSEDV</sequence>
<evidence type="ECO:0000256" key="5">
    <source>
        <dbReference type="ARBA" id="ARBA00022741"/>
    </source>
</evidence>
<dbReference type="GO" id="GO:0005524">
    <property type="term" value="F:ATP binding"/>
    <property type="evidence" value="ECO:0007669"/>
    <property type="project" value="UniProtKB-KW"/>
</dbReference>